<sequence length="208" mass="22495">MYPTEASNPSGGHCCQTYWGLFLRQPREEEVEVANEEMAEGGQSSSFSTFSTTAFSSYGGPTRSFSLLSPPPLSLSLSLSLALSRSLFLALSRLISAQPLFLSHTRFSGLANTHTNPHCHSLALAIPFRLTCLRLYVPTLATLNAGLARDNPRPPPPPSTAAATPRSRPSSYPSLPPHRLPPFLFSPTVLPDSQPANQHASRLNPRST</sequence>
<name>A0A195F8B9_9HYME</name>
<feature type="region of interest" description="Disordered" evidence="1">
    <location>
        <begin position="146"/>
        <end position="208"/>
    </location>
</feature>
<protein>
    <submittedName>
        <fullName evidence="2">Uncharacterized protein</fullName>
    </submittedName>
</protein>
<reference evidence="2 3" key="1">
    <citation type="submission" date="2016-03" db="EMBL/GenBank/DDBJ databases">
        <title>Trachymyrmex septentrionalis WGS genome.</title>
        <authorList>
            <person name="Nygaard S."/>
            <person name="Hu H."/>
            <person name="Boomsma J."/>
            <person name="Zhang G."/>
        </authorList>
    </citation>
    <scope>NUCLEOTIDE SEQUENCE [LARGE SCALE GENOMIC DNA]</scope>
    <source>
        <strain evidence="2">Tsep2-gDNA-1</strain>
        <tissue evidence="2">Whole body</tissue>
    </source>
</reference>
<proteinExistence type="predicted"/>
<accession>A0A195F8B9</accession>
<keyword evidence="3" id="KW-1185">Reference proteome</keyword>
<evidence type="ECO:0000313" key="3">
    <source>
        <dbReference type="Proteomes" id="UP000078541"/>
    </source>
</evidence>
<dbReference type="EMBL" id="KQ981727">
    <property type="protein sequence ID" value="KYN36865.1"/>
    <property type="molecule type" value="Genomic_DNA"/>
</dbReference>
<feature type="compositionally biased region" description="Polar residues" evidence="1">
    <location>
        <begin position="194"/>
        <end position="208"/>
    </location>
</feature>
<gene>
    <name evidence="2" type="ORF">ALC56_08656</name>
</gene>
<feature type="compositionally biased region" description="Low complexity" evidence="1">
    <location>
        <begin position="160"/>
        <end position="173"/>
    </location>
</feature>
<evidence type="ECO:0000256" key="1">
    <source>
        <dbReference type="SAM" id="MobiDB-lite"/>
    </source>
</evidence>
<dbReference type="AlphaFoldDB" id="A0A195F8B9"/>
<dbReference type="Proteomes" id="UP000078541">
    <property type="component" value="Unassembled WGS sequence"/>
</dbReference>
<organism evidence="2 3">
    <name type="scientific">Trachymyrmex septentrionalis</name>
    <dbReference type="NCBI Taxonomy" id="34720"/>
    <lineage>
        <taxon>Eukaryota</taxon>
        <taxon>Metazoa</taxon>
        <taxon>Ecdysozoa</taxon>
        <taxon>Arthropoda</taxon>
        <taxon>Hexapoda</taxon>
        <taxon>Insecta</taxon>
        <taxon>Pterygota</taxon>
        <taxon>Neoptera</taxon>
        <taxon>Endopterygota</taxon>
        <taxon>Hymenoptera</taxon>
        <taxon>Apocrita</taxon>
        <taxon>Aculeata</taxon>
        <taxon>Formicoidea</taxon>
        <taxon>Formicidae</taxon>
        <taxon>Myrmicinae</taxon>
        <taxon>Trachymyrmex</taxon>
    </lineage>
</organism>
<evidence type="ECO:0000313" key="2">
    <source>
        <dbReference type="EMBL" id="KYN36865.1"/>
    </source>
</evidence>